<evidence type="ECO:0000313" key="1">
    <source>
        <dbReference type="EMBL" id="KAL1602497.1"/>
    </source>
</evidence>
<protein>
    <recommendedName>
        <fullName evidence="3">Peptidase A2 domain-containing protein</fullName>
    </recommendedName>
</protein>
<keyword evidence="2" id="KW-1185">Reference proteome</keyword>
<dbReference type="InterPro" id="IPR021109">
    <property type="entry name" value="Peptidase_aspartic_dom_sf"/>
</dbReference>
<comment type="caution">
    <text evidence="1">The sequence shown here is derived from an EMBL/GenBank/DDBJ whole genome shotgun (WGS) entry which is preliminary data.</text>
</comment>
<evidence type="ECO:0008006" key="3">
    <source>
        <dbReference type="Google" id="ProtNLM"/>
    </source>
</evidence>
<evidence type="ECO:0000313" key="2">
    <source>
        <dbReference type="Proteomes" id="UP001521785"/>
    </source>
</evidence>
<dbReference type="EMBL" id="JAKJXO020000007">
    <property type="protein sequence ID" value="KAL1602497.1"/>
    <property type="molecule type" value="Genomic_DNA"/>
</dbReference>
<dbReference type="CDD" id="cd00303">
    <property type="entry name" value="retropepsin_like"/>
    <property type="match status" value="1"/>
</dbReference>
<reference evidence="1 2" key="1">
    <citation type="submission" date="2024-02" db="EMBL/GenBank/DDBJ databases">
        <title>De novo assembly and annotation of 12 fungi associated with fruit tree decline syndrome in Ontario, Canada.</title>
        <authorList>
            <person name="Sulman M."/>
            <person name="Ellouze W."/>
            <person name="Ilyukhin E."/>
        </authorList>
    </citation>
    <scope>NUCLEOTIDE SEQUENCE [LARGE SCALE GENOMIC DNA]</scope>
    <source>
        <strain evidence="1 2">M42-189</strain>
    </source>
</reference>
<proteinExistence type="predicted"/>
<gene>
    <name evidence="1" type="ORF">SLS60_005913</name>
</gene>
<organism evidence="1 2">
    <name type="scientific">Paraconiothyrium brasiliense</name>
    <dbReference type="NCBI Taxonomy" id="300254"/>
    <lineage>
        <taxon>Eukaryota</taxon>
        <taxon>Fungi</taxon>
        <taxon>Dikarya</taxon>
        <taxon>Ascomycota</taxon>
        <taxon>Pezizomycotina</taxon>
        <taxon>Dothideomycetes</taxon>
        <taxon>Pleosporomycetidae</taxon>
        <taxon>Pleosporales</taxon>
        <taxon>Massarineae</taxon>
        <taxon>Didymosphaeriaceae</taxon>
        <taxon>Paraconiothyrium</taxon>
    </lineage>
</organism>
<name>A0ABR3RDN9_9PLEO</name>
<dbReference type="Proteomes" id="UP001521785">
    <property type="component" value="Unassembled WGS sequence"/>
</dbReference>
<sequence length="390" mass="44806">MPEGCIAVTDLDAIFDRRSDESNLHGFIRFHRPHEMHLIPTVQSATSRRSGISIIANGEAVDAIGDSGSSTNIVDEAFAHKRGWEVHSQPSFMTLGDKSTLFSAGTVRIKTAFADAPGQRRTAVARVVRDFPFDVLLGRPFLRATSTLTKFFYRFKTCVFPRLTPRMSFNFVDTMDELELDLLSVQLPGGKENAMLDTGANRNIADYDWVVRRGLHLRTEDDFRGWITFPSGERKATVGQVHTMMTLQDGRKVPLTLEVLEDCALPLVLGEEVIFQFRLFEVDCEINPTYHTVSALDEVLHMDYMPWYHNIVQKAKRKFRKQTVGLSHTDMDESEELERQWQWDRLHGYGKSANVETWMEEYYRREDHQKALYPTVDIKGTLLIRYVSYK</sequence>
<dbReference type="SUPFAM" id="SSF50630">
    <property type="entry name" value="Acid proteases"/>
    <property type="match status" value="1"/>
</dbReference>
<accession>A0ABR3RDN9</accession>
<dbReference type="Gene3D" id="2.40.70.10">
    <property type="entry name" value="Acid Proteases"/>
    <property type="match status" value="2"/>
</dbReference>